<name>G7WR39_METH6</name>
<dbReference type="Proteomes" id="UP000005877">
    <property type="component" value="Chromosome"/>
</dbReference>
<evidence type="ECO:0000256" key="2">
    <source>
        <dbReference type="ARBA" id="ARBA00022840"/>
    </source>
</evidence>
<protein>
    <submittedName>
        <fullName evidence="4">Putative circadian clock protein, KaiC</fullName>
    </submittedName>
</protein>
<dbReference type="AlphaFoldDB" id="G7WR39"/>
<dbReference type="InterPro" id="IPR014774">
    <property type="entry name" value="KaiC-like_dom"/>
</dbReference>
<evidence type="ECO:0000259" key="3">
    <source>
        <dbReference type="PROSITE" id="PS51146"/>
    </source>
</evidence>
<dbReference type="PANTHER" id="PTHR43637:SF1">
    <property type="entry name" value="UPF0273 PROTEIN TM_0370"/>
    <property type="match status" value="1"/>
</dbReference>
<dbReference type="InterPro" id="IPR027417">
    <property type="entry name" value="P-loop_NTPase"/>
</dbReference>
<dbReference type="PROSITE" id="PS51146">
    <property type="entry name" value="KAIC"/>
    <property type="match status" value="1"/>
</dbReference>
<proteinExistence type="predicted"/>
<dbReference type="Gene3D" id="3.40.50.300">
    <property type="entry name" value="P-loop containing nucleotide triphosphate hydrolases"/>
    <property type="match status" value="1"/>
</dbReference>
<dbReference type="SUPFAM" id="SSF52540">
    <property type="entry name" value="P-loop containing nucleoside triphosphate hydrolases"/>
    <property type="match status" value="1"/>
</dbReference>
<gene>
    <name evidence="4" type="ordered locus">Mhar_1986</name>
</gene>
<dbReference type="PANTHER" id="PTHR43637">
    <property type="entry name" value="UPF0273 PROTEIN TM_0370"/>
    <property type="match status" value="1"/>
</dbReference>
<reference evidence="4 5" key="1">
    <citation type="journal article" date="2012" name="PLoS ONE">
        <title>The genome characteristics and predicted function of methyl-group oxidation pathway in the obligate aceticlastic methanogens, Methanosaeta spp.</title>
        <authorList>
            <person name="Zhu J."/>
            <person name="Zheng H."/>
            <person name="Ai G."/>
            <person name="Zhang G."/>
            <person name="Liu D."/>
            <person name="Liu X."/>
            <person name="Dong X."/>
        </authorList>
    </citation>
    <scope>NUCLEOTIDE SEQUENCE [LARGE SCALE GENOMIC DNA]</scope>
    <source>
        <strain evidence="4 5">6Ac</strain>
    </source>
</reference>
<dbReference type="PATRIC" id="fig|1110509.7.peg.2203"/>
<dbReference type="STRING" id="1110509.Mhar_1986"/>
<dbReference type="GO" id="GO:0005524">
    <property type="term" value="F:ATP binding"/>
    <property type="evidence" value="ECO:0007669"/>
    <property type="project" value="UniProtKB-KW"/>
</dbReference>
<dbReference type="KEGG" id="mhi:Mhar_1986"/>
<evidence type="ECO:0000313" key="5">
    <source>
        <dbReference type="Proteomes" id="UP000005877"/>
    </source>
</evidence>
<evidence type="ECO:0000313" key="4">
    <source>
        <dbReference type="EMBL" id="AET65342.1"/>
    </source>
</evidence>
<accession>G7WR39</accession>
<dbReference type="HOGENOM" id="CLU_023669_2_0_2"/>
<keyword evidence="2" id="KW-0067">ATP-binding</keyword>
<sequence length="268" mass="30094">METKIFRPSPIKIITLGRIRTLGGKKVDESSKSYEKVPSGIPGFDDLVNGGFHRRTVNTVTGSSGTGKTVFASQFIHEGIKNGEKGMIIMPSESAEYLKRELHSSFRWDFWKLEEEGKLVIVDVTDPVLRLQKSIETDPVEFLINFRKLVDKKVREEKPQRVLIDDLMAFFTAVESPFVMRSLADDLFGDLRSLGVTAVITIGEAFGMTQIMEYGADSCTILKRERIGNNMVRSIYIMKMRGSRISNSIRVLDISDEGMAVSTLSPYP</sequence>
<dbReference type="EMBL" id="CP003117">
    <property type="protein sequence ID" value="AET65342.1"/>
    <property type="molecule type" value="Genomic_DNA"/>
</dbReference>
<evidence type="ECO:0000256" key="1">
    <source>
        <dbReference type="ARBA" id="ARBA00022741"/>
    </source>
</evidence>
<keyword evidence="1" id="KW-0547">Nucleotide-binding</keyword>
<feature type="domain" description="KaiC" evidence="3">
    <location>
        <begin position="35"/>
        <end position="268"/>
    </location>
</feature>
<dbReference type="Pfam" id="PF06745">
    <property type="entry name" value="ATPase"/>
    <property type="match status" value="1"/>
</dbReference>
<organism evidence="4 5">
    <name type="scientific">Methanothrix harundinacea (strain 6Ac)</name>
    <name type="common">Methanosaeta harundinacea</name>
    <dbReference type="NCBI Taxonomy" id="1110509"/>
    <lineage>
        <taxon>Archaea</taxon>
        <taxon>Methanobacteriati</taxon>
        <taxon>Methanobacteriota</taxon>
        <taxon>Stenosarchaea group</taxon>
        <taxon>Methanomicrobia</taxon>
        <taxon>Methanotrichales</taxon>
        <taxon>Methanotrichaceae</taxon>
        <taxon>Methanothrix</taxon>
    </lineage>
</organism>
<dbReference type="InterPro" id="IPR010624">
    <property type="entry name" value="KaiC_dom"/>
</dbReference>
<keyword evidence="5" id="KW-1185">Reference proteome</keyword>